<evidence type="ECO:0000256" key="1">
    <source>
        <dbReference type="SAM" id="MobiDB-lite"/>
    </source>
</evidence>
<keyword evidence="3" id="KW-1185">Reference proteome</keyword>
<feature type="region of interest" description="Disordered" evidence="1">
    <location>
        <begin position="50"/>
        <end position="73"/>
    </location>
</feature>
<proteinExistence type="predicted"/>
<gene>
    <name evidence="2" type="ORF">Cadr_000016340</name>
</gene>
<comment type="caution">
    <text evidence="2">The sequence shown here is derived from an EMBL/GenBank/DDBJ whole genome shotgun (WGS) entry which is preliminary data.</text>
</comment>
<evidence type="ECO:0000313" key="2">
    <source>
        <dbReference type="EMBL" id="KAB1279576.1"/>
    </source>
</evidence>
<sequence length="151" mass="16691">MHEWVPNPMIVPISRIFPEITENQLKMSQDEGFCILLLKNQECQFQRESIPKGGCGEPEPRHVPRGPAPPQALSGHLFGGSLSVSRSPPHMGPQKVARHVVPLLGHLPRPSVHLAHPGPSMVHPVPFVKTLPLVSRGDQQNLDKEGQVRTR</sequence>
<protein>
    <submittedName>
        <fullName evidence="2">Uncharacterized protein</fullName>
    </submittedName>
</protein>
<accession>A0A5N4E970</accession>
<name>A0A5N4E970_CAMDR</name>
<dbReference type="AlphaFoldDB" id="A0A5N4E970"/>
<reference evidence="2 3" key="1">
    <citation type="journal article" date="2019" name="Mol. Ecol. Resour.">
        <title>Improving Illumina assemblies with Hi-C and long reads: an example with the North African dromedary.</title>
        <authorList>
            <person name="Elbers J.P."/>
            <person name="Rogers M.F."/>
            <person name="Perelman P.L."/>
            <person name="Proskuryakova A.A."/>
            <person name="Serdyukova N.A."/>
            <person name="Johnson W.E."/>
            <person name="Horin P."/>
            <person name="Corander J."/>
            <person name="Murphy D."/>
            <person name="Burger P.A."/>
        </authorList>
    </citation>
    <scope>NUCLEOTIDE SEQUENCE [LARGE SCALE GENOMIC DNA]</scope>
    <source>
        <strain evidence="2">Drom800</strain>
        <tissue evidence="2">Blood</tissue>
    </source>
</reference>
<dbReference type="EMBL" id="JWIN03000004">
    <property type="protein sequence ID" value="KAB1279576.1"/>
    <property type="molecule type" value="Genomic_DNA"/>
</dbReference>
<organism evidence="2 3">
    <name type="scientific">Camelus dromedarius</name>
    <name type="common">Dromedary</name>
    <name type="synonym">Arabian camel</name>
    <dbReference type="NCBI Taxonomy" id="9838"/>
    <lineage>
        <taxon>Eukaryota</taxon>
        <taxon>Metazoa</taxon>
        <taxon>Chordata</taxon>
        <taxon>Craniata</taxon>
        <taxon>Vertebrata</taxon>
        <taxon>Euteleostomi</taxon>
        <taxon>Mammalia</taxon>
        <taxon>Eutheria</taxon>
        <taxon>Laurasiatheria</taxon>
        <taxon>Artiodactyla</taxon>
        <taxon>Tylopoda</taxon>
        <taxon>Camelidae</taxon>
        <taxon>Camelus</taxon>
    </lineage>
</organism>
<dbReference type="Proteomes" id="UP000299084">
    <property type="component" value="Unassembled WGS sequence"/>
</dbReference>
<evidence type="ECO:0000313" key="3">
    <source>
        <dbReference type="Proteomes" id="UP000299084"/>
    </source>
</evidence>